<feature type="domain" description="Pseudouridine synthase RsuA/RluA-like" evidence="6">
    <location>
        <begin position="87"/>
        <end position="238"/>
    </location>
</feature>
<comment type="catalytic activity">
    <reaction evidence="1">
        <text>a uridine in RNA = a pseudouridine in RNA</text>
        <dbReference type="Rhea" id="RHEA:48348"/>
        <dbReference type="Rhea" id="RHEA-COMP:12068"/>
        <dbReference type="Rhea" id="RHEA-COMP:12069"/>
        <dbReference type="ChEBI" id="CHEBI:65314"/>
        <dbReference type="ChEBI" id="CHEBI:65315"/>
    </reaction>
</comment>
<sequence length="297" mass="33793">MTLFKLTVQTKAPKQLGAFLMKNGFSKKAVTDAKNNGGLILVNHKRRYTNFVLHPQDEVIFVPGKEKVNPWLQPSYQPIDIVQETNDYLAINKPAGVLSIPSRYDDNALVNRVLGYFDRQKIQGSKPHVITRLDRDTSGIVLMGKNAIAHARFSKLSKDDFVKKYHALVHGNFKADEMCGIIRQPIGSTKETVKRFIDPNGKKAVTAYQVLKQAPGISLVELRLYTGRTHQIRLHMQSLGHPLFGDPLYGIKDEFNRQALNCFYVSFPDPFRANKRVQIRVPDPPDMQQLWQKKQKA</sequence>
<dbReference type="InterPro" id="IPR050188">
    <property type="entry name" value="RluA_PseudoU_synthase"/>
</dbReference>
<evidence type="ECO:0000256" key="4">
    <source>
        <dbReference type="ARBA" id="ARBA00031870"/>
    </source>
</evidence>
<dbReference type="SUPFAM" id="SSF55120">
    <property type="entry name" value="Pseudouridine synthase"/>
    <property type="match status" value="1"/>
</dbReference>
<evidence type="ECO:0000256" key="2">
    <source>
        <dbReference type="ARBA" id="ARBA00010876"/>
    </source>
</evidence>
<dbReference type="Gene3D" id="3.30.2350.10">
    <property type="entry name" value="Pseudouridine synthase"/>
    <property type="match status" value="1"/>
</dbReference>
<keyword evidence="3" id="KW-0413">Isomerase</keyword>
<evidence type="ECO:0000256" key="3">
    <source>
        <dbReference type="ARBA" id="ARBA00023235"/>
    </source>
</evidence>
<gene>
    <name evidence="7" type="ORF">GYM71_03580</name>
</gene>
<name>A0ABX8W491_9LACO</name>
<keyword evidence="8" id="KW-1185">Reference proteome</keyword>
<evidence type="ECO:0000256" key="5">
    <source>
        <dbReference type="ARBA" id="ARBA00033164"/>
    </source>
</evidence>
<organism evidence="7 8">
    <name type="scientific">Lactobacillus panisapium</name>
    <dbReference type="NCBI Taxonomy" id="2012495"/>
    <lineage>
        <taxon>Bacteria</taxon>
        <taxon>Bacillati</taxon>
        <taxon>Bacillota</taxon>
        <taxon>Bacilli</taxon>
        <taxon>Lactobacillales</taxon>
        <taxon>Lactobacillaceae</taxon>
        <taxon>Lactobacillus</taxon>
    </lineage>
</organism>
<dbReference type="RefSeq" id="WP_220220949.1">
    <property type="nucleotide sequence ID" value="NZ_CP048268.1"/>
</dbReference>
<protein>
    <recommendedName>
        <fullName evidence="4">RNA pseudouridylate synthase</fullName>
    </recommendedName>
    <alternativeName>
        <fullName evidence="5">RNA-uridine isomerase</fullName>
    </alternativeName>
</protein>
<reference evidence="7 8" key="1">
    <citation type="submission" date="2020-01" db="EMBL/GenBank/DDBJ databases">
        <title>Vast differences in strain-level diversity in the gut microbiota of two closely related honey bee species.</title>
        <authorList>
            <person name="Ellegaard K.M."/>
            <person name="Suenami S."/>
            <person name="Miyazaki R."/>
            <person name="Engel P."/>
        </authorList>
    </citation>
    <scope>NUCLEOTIDE SEQUENCE [LARGE SCALE GENOMIC DNA]</scope>
    <source>
        <strain evidence="7 8">ESL0416</strain>
    </source>
</reference>
<dbReference type="InterPro" id="IPR020103">
    <property type="entry name" value="PsdUridine_synth_cat_dom_sf"/>
</dbReference>
<comment type="similarity">
    <text evidence="2">Belongs to the pseudouridine synthase RluA family.</text>
</comment>
<evidence type="ECO:0000313" key="8">
    <source>
        <dbReference type="Proteomes" id="UP000826550"/>
    </source>
</evidence>
<dbReference type="Proteomes" id="UP000826550">
    <property type="component" value="Chromosome"/>
</dbReference>
<dbReference type="EMBL" id="CP048268">
    <property type="protein sequence ID" value="QYN52536.1"/>
    <property type="molecule type" value="Genomic_DNA"/>
</dbReference>
<evidence type="ECO:0000256" key="1">
    <source>
        <dbReference type="ARBA" id="ARBA00000073"/>
    </source>
</evidence>
<dbReference type="PANTHER" id="PTHR21600">
    <property type="entry name" value="MITOCHONDRIAL RNA PSEUDOURIDINE SYNTHASE"/>
    <property type="match status" value="1"/>
</dbReference>
<dbReference type="InterPro" id="IPR006224">
    <property type="entry name" value="PsdUridine_synth_RluA-like_CS"/>
</dbReference>
<accession>A0ABX8W491</accession>
<dbReference type="PANTHER" id="PTHR21600:SF44">
    <property type="entry name" value="RIBOSOMAL LARGE SUBUNIT PSEUDOURIDINE SYNTHASE D"/>
    <property type="match status" value="1"/>
</dbReference>
<dbReference type="InterPro" id="IPR006145">
    <property type="entry name" value="PsdUridine_synth_RsuA/RluA"/>
</dbReference>
<dbReference type="CDD" id="cd02869">
    <property type="entry name" value="PseudoU_synth_RluA_like"/>
    <property type="match status" value="1"/>
</dbReference>
<evidence type="ECO:0000259" key="6">
    <source>
        <dbReference type="Pfam" id="PF00849"/>
    </source>
</evidence>
<dbReference type="Pfam" id="PF00849">
    <property type="entry name" value="PseudoU_synth_2"/>
    <property type="match status" value="1"/>
</dbReference>
<evidence type="ECO:0000313" key="7">
    <source>
        <dbReference type="EMBL" id="QYN52536.1"/>
    </source>
</evidence>
<dbReference type="PROSITE" id="PS01129">
    <property type="entry name" value="PSI_RLU"/>
    <property type="match status" value="1"/>
</dbReference>
<proteinExistence type="inferred from homology"/>